<dbReference type="PANTHER" id="PTHR33103:SF19">
    <property type="entry name" value="OS09G0544700 PROTEIN"/>
    <property type="match status" value="1"/>
</dbReference>
<accession>A9V1K3</accession>
<keyword evidence="2" id="KW-1185">Reference proteome</keyword>
<sequence>MAFSPDCFDLGTDGMTHDTFREPIFVELLRNAKTGNIVYMETTQAFVEALGAVMHEPVGAVAQRFDGLELGITRVATHLFALRDDLWHGKKKNMIPSSIEWKADDEELSPCELCRLRAKFPRGWLDHGYASKDVHAKGERCKLCNNSCTYGQTNSDASMCMEHCFNCRKSRSARLGSELQAQGLDRVLATCSRTPSRPQFVRTVKFIVTDSLQVFENSSIKALQLLGAAKADLSQLETISVQVDRDRFAQLLSYMLLNDTHALTKTFHDCNAA</sequence>
<organism evidence="1 2">
    <name type="scientific">Monosiga brevicollis</name>
    <name type="common">Choanoflagellate</name>
    <dbReference type="NCBI Taxonomy" id="81824"/>
    <lineage>
        <taxon>Eukaryota</taxon>
        <taxon>Choanoflagellata</taxon>
        <taxon>Craspedida</taxon>
        <taxon>Salpingoecidae</taxon>
        <taxon>Monosiga</taxon>
    </lineage>
</organism>
<dbReference type="GeneID" id="5891996"/>
<dbReference type="KEGG" id="mbr:MONBRDRAFT_37407"/>
<dbReference type="PANTHER" id="PTHR33103">
    <property type="entry name" value="OS01G0153900 PROTEIN"/>
    <property type="match status" value="1"/>
</dbReference>
<gene>
    <name evidence="1" type="ORF">MONBRDRAFT_37407</name>
</gene>
<proteinExistence type="predicted"/>
<protein>
    <submittedName>
        <fullName evidence="1">Uncharacterized protein</fullName>
    </submittedName>
</protein>
<name>A9V1K3_MONBE</name>
<dbReference type="Pfam" id="PF05056">
    <property type="entry name" value="DUF674"/>
    <property type="match status" value="1"/>
</dbReference>
<dbReference type="InterPro" id="IPR007750">
    <property type="entry name" value="DUF674"/>
</dbReference>
<evidence type="ECO:0000313" key="1">
    <source>
        <dbReference type="EMBL" id="EDQ88455.1"/>
    </source>
</evidence>
<dbReference type="RefSeq" id="XP_001746559.1">
    <property type="nucleotide sequence ID" value="XM_001746507.1"/>
</dbReference>
<dbReference type="InParanoid" id="A9V1K3"/>
<dbReference type="EMBL" id="CH991554">
    <property type="protein sequence ID" value="EDQ88455.1"/>
    <property type="molecule type" value="Genomic_DNA"/>
</dbReference>
<evidence type="ECO:0000313" key="2">
    <source>
        <dbReference type="Proteomes" id="UP000001357"/>
    </source>
</evidence>
<dbReference type="AlphaFoldDB" id="A9V1K3"/>
<dbReference type="Proteomes" id="UP000001357">
    <property type="component" value="Unassembled WGS sequence"/>
</dbReference>
<reference evidence="1 2" key="1">
    <citation type="journal article" date="2008" name="Nature">
        <title>The genome of the choanoflagellate Monosiga brevicollis and the origin of metazoans.</title>
        <authorList>
            <consortium name="JGI Sequencing"/>
            <person name="King N."/>
            <person name="Westbrook M.J."/>
            <person name="Young S.L."/>
            <person name="Kuo A."/>
            <person name="Abedin M."/>
            <person name="Chapman J."/>
            <person name="Fairclough S."/>
            <person name="Hellsten U."/>
            <person name="Isogai Y."/>
            <person name="Letunic I."/>
            <person name="Marr M."/>
            <person name="Pincus D."/>
            <person name="Putnam N."/>
            <person name="Rokas A."/>
            <person name="Wright K.J."/>
            <person name="Zuzow R."/>
            <person name="Dirks W."/>
            <person name="Good M."/>
            <person name="Goodstein D."/>
            <person name="Lemons D."/>
            <person name="Li W."/>
            <person name="Lyons J.B."/>
            <person name="Morris A."/>
            <person name="Nichols S."/>
            <person name="Richter D.J."/>
            <person name="Salamov A."/>
            <person name="Bork P."/>
            <person name="Lim W.A."/>
            <person name="Manning G."/>
            <person name="Miller W.T."/>
            <person name="McGinnis W."/>
            <person name="Shapiro H."/>
            <person name="Tjian R."/>
            <person name="Grigoriev I.V."/>
            <person name="Rokhsar D."/>
        </authorList>
    </citation>
    <scope>NUCLEOTIDE SEQUENCE [LARGE SCALE GENOMIC DNA]</scope>
    <source>
        <strain evidence="2">MX1 / ATCC 50154</strain>
    </source>
</reference>